<evidence type="ECO:0000256" key="2">
    <source>
        <dbReference type="ARBA" id="ARBA00022490"/>
    </source>
</evidence>
<keyword evidence="3 9" id="KW-0597">Phosphoprotein</keyword>
<sequence>MRKALIVEDDYRIGMLHEKYLESIDGLESAGHALNAKEMWALLRDRAADVLLLDIYLPDSMGIHLLEDIRHYYPEMDIIIITAATDREYLEKSLRGGIVNYLIKPVTIEKFEQTMKEYLSKRAVLDSVENVDQQFIDDYMAQSSAMKPAADKRKLPTGIDYLTLERIEKVLHEAGGGLTAEQAANRIGASRTTARRYLEFMISEGDAEARLEYGIVGRPERHYYEV</sequence>
<proteinExistence type="predicted"/>
<evidence type="ECO:0000313" key="11">
    <source>
        <dbReference type="EMBL" id="GEK57623.1"/>
    </source>
</evidence>
<evidence type="ECO:0000256" key="1">
    <source>
        <dbReference type="ARBA" id="ARBA00004496"/>
    </source>
</evidence>
<gene>
    <name evidence="11" type="primary">citT</name>
    <name evidence="11" type="ORF">MHA01_05280</name>
</gene>
<dbReference type="GO" id="GO:0000156">
    <property type="term" value="F:phosphorelay response regulator activity"/>
    <property type="evidence" value="ECO:0007669"/>
    <property type="project" value="TreeGrafter"/>
</dbReference>
<keyword evidence="6" id="KW-0238">DNA-binding</keyword>
<protein>
    <submittedName>
        <fullName evidence="11">Transcriptional regulatory protein CitT</fullName>
    </submittedName>
</protein>
<evidence type="ECO:0000256" key="4">
    <source>
        <dbReference type="ARBA" id="ARBA00023012"/>
    </source>
</evidence>
<dbReference type="GO" id="GO:0003677">
    <property type="term" value="F:DNA binding"/>
    <property type="evidence" value="ECO:0007669"/>
    <property type="project" value="UniProtKB-KW"/>
</dbReference>
<feature type="domain" description="Response regulatory" evidence="10">
    <location>
        <begin position="3"/>
        <end position="119"/>
    </location>
</feature>
<evidence type="ECO:0000256" key="8">
    <source>
        <dbReference type="ARBA" id="ARBA00023163"/>
    </source>
</evidence>
<keyword evidence="5" id="KW-0805">Transcription regulation</keyword>
<dbReference type="EMBL" id="BJUN01000002">
    <property type="protein sequence ID" value="GEK57623.1"/>
    <property type="molecule type" value="Genomic_DNA"/>
</dbReference>
<evidence type="ECO:0000313" key="12">
    <source>
        <dbReference type="Proteomes" id="UP000321051"/>
    </source>
</evidence>
<dbReference type="InterPro" id="IPR024187">
    <property type="entry name" value="Sig_transdc_resp-reg_cit/mal"/>
</dbReference>
<evidence type="ECO:0000256" key="7">
    <source>
        <dbReference type="ARBA" id="ARBA00023159"/>
    </source>
</evidence>
<keyword evidence="4" id="KW-0902">Two-component regulatory system</keyword>
<keyword evidence="7" id="KW-0010">Activator</keyword>
<reference evidence="11 12" key="1">
    <citation type="submission" date="2019-07" db="EMBL/GenBank/DDBJ databases">
        <title>Whole genome shotgun sequence of Marinococcus halophilus NBRC 102359.</title>
        <authorList>
            <person name="Hosoyama A."/>
            <person name="Uohara A."/>
            <person name="Ohji S."/>
            <person name="Ichikawa N."/>
        </authorList>
    </citation>
    <scope>NUCLEOTIDE SEQUENCE [LARGE SCALE GENOMIC DNA]</scope>
    <source>
        <strain evidence="11 12">NBRC 102359</strain>
    </source>
</reference>
<evidence type="ECO:0000256" key="5">
    <source>
        <dbReference type="ARBA" id="ARBA00023015"/>
    </source>
</evidence>
<comment type="caution">
    <text evidence="11">The sequence shown here is derived from an EMBL/GenBank/DDBJ whole genome shotgun (WGS) entry which is preliminary data.</text>
</comment>
<dbReference type="STRING" id="1371.GCA_900166605_00559"/>
<dbReference type="SMART" id="SM00448">
    <property type="entry name" value="REC"/>
    <property type="match status" value="1"/>
</dbReference>
<keyword evidence="8" id="KW-0804">Transcription</keyword>
<dbReference type="GO" id="GO:0003700">
    <property type="term" value="F:DNA-binding transcription factor activity"/>
    <property type="evidence" value="ECO:0007669"/>
    <property type="project" value="InterPro"/>
</dbReference>
<evidence type="ECO:0000256" key="3">
    <source>
        <dbReference type="ARBA" id="ARBA00022553"/>
    </source>
</evidence>
<dbReference type="OrthoDB" id="9759232at2"/>
<dbReference type="SUPFAM" id="SSF52172">
    <property type="entry name" value="CheY-like"/>
    <property type="match status" value="1"/>
</dbReference>
<evidence type="ECO:0000256" key="6">
    <source>
        <dbReference type="ARBA" id="ARBA00023125"/>
    </source>
</evidence>
<organism evidence="11 12">
    <name type="scientific">Marinococcus halophilus</name>
    <dbReference type="NCBI Taxonomy" id="1371"/>
    <lineage>
        <taxon>Bacteria</taxon>
        <taxon>Bacillati</taxon>
        <taxon>Bacillota</taxon>
        <taxon>Bacilli</taxon>
        <taxon>Bacillales</taxon>
        <taxon>Bacillaceae</taxon>
        <taxon>Marinococcus</taxon>
    </lineage>
</organism>
<dbReference type="InterPro" id="IPR011006">
    <property type="entry name" value="CheY-like_superfamily"/>
</dbReference>
<dbReference type="PROSITE" id="PS50110">
    <property type="entry name" value="RESPONSE_REGULATORY"/>
    <property type="match status" value="1"/>
</dbReference>
<dbReference type="InterPro" id="IPR001789">
    <property type="entry name" value="Sig_transdc_resp-reg_receiver"/>
</dbReference>
<dbReference type="PANTHER" id="PTHR45526">
    <property type="entry name" value="TRANSCRIPTIONAL REGULATORY PROTEIN DPIA"/>
    <property type="match status" value="1"/>
</dbReference>
<dbReference type="InterPro" id="IPR048714">
    <property type="entry name" value="DpiA-like_HTH"/>
</dbReference>
<feature type="modified residue" description="4-aspartylphosphate" evidence="9">
    <location>
        <position position="54"/>
    </location>
</feature>
<dbReference type="RefSeq" id="WP_079474885.1">
    <property type="nucleotide sequence ID" value="NZ_BJUN01000002.1"/>
</dbReference>
<accession>A0A510Y349</accession>
<keyword evidence="12" id="KW-1185">Reference proteome</keyword>
<dbReference type="GO" id="GO:0005737">
    <property type="term" value="C:cytoplasm"/>
    <property type="evidence" value="ECO:0007669"/>
    <property type="project" value="UniProtKB-SubCell"/>
</dbReference>
<dbReference type="Pfam" id="PF20714">
    <property type="entry name" value="HTH_64"/>
    <property type="match status" value="1"/>
</dbReference>
<dbReference type="PANTHER" id="PTHR45526:SF6">
    <property type="entry name" value="TRANSCRIPTIONAL REGULATORY PROTEIN CITT"/>
    <property type="match status" value="1"/>
</dbReference>
<dbReference type="Gene3D" id="3.40.50.2300">
    <property type="match status" value="1"/>
</dbReference>
<dbReference type="Pfam" id="PF00072">
    <property type="entry name" value="Response_reg"/>
    <property type="match status" value="1"/>
</dbReference>
<dbReference type="AlphaFoldDB" id="A0A510Y349"/>
<keyword evidence="2" id="KW-0963">Cytoplasm</keyword>
<dbReference type="PIRSF" id="PIRSF006171">
    <property type="entry name" value="RR_citrat_malat"/>
    <property type="match status" value="1"/>
</dbReference>
<dbReference type="InterPro" id="IPR051271">
    <property type="entry name" value="2C-system_Tx_regulators"/>
</dbReference>
<comment type="subcellular location">
    <subcellularLocation>
        <location evidence="1">Cytoplasm</location>
    </subcellularLocation>
</comment>
<evidence type="ECO:0000259" key="10">
    <source>
        <dbReference type="PROSITE" id="PS50110"/>
    </source>
</evidence>
<dbReference type="Proteomes" id="UP000321051">
    <property type="component" value="Unassembled WGS sequence"/>
</dbReference>
<evidence type="ECO:0000256" key="9">
    <source>
        <dbReference type="PROSITE-ProRule" id="PRU00169"/>
    </source>
</evidence>
<name>A0A510Y349_MARHA</name>